<dbReference type="InterPro" id="IPR003812">
    <property type="entry name" value="Fido"/>
</dbReference>
<evidence type="ECO:0000313" key="5">
    <source>
        <dbReference type="EMBL" id="ARN84704.1"/>
    </source>
</evidence>
<dbReference type="GO" id="GO:0051301">
    <property type="term" value="P:cell division"/>
    <property type="evidence" value="ECO:0007669"/>
    <property type="project" value="UniProtKB-KW"/>
</dbReference>
<dbReference type="PIRSF" id="PIRSF038925">
    <property type="entry name" value="AMP-prot_trans"/>
    <property type="match status" value="1"/>
</dbReference>
<dbReference type="Pfam" id="PF13784">
    <property type="entry name" value="Fic_N"/>
    <property type="match status" value="1"/>
</dbReference>
<evidence type="ECO:0000313" key="6">
    <source>
        <dbReference type="Proteomes" id="UP000237351"/>
    </source>
</evidence>
<dbReference type="EMBL" id="CP008743">
    <property type="protein sequence ID" value="ARN84704.1"/>
    <property type="molecule type" value="Genomic_DNA"/>
</dbReference>
<dbReference type="InterPro" id="IPR036390">
    <property type="entry name" value="WH_DNA-bd_sf"/>
</dbReference>
<dbReference type="InterPro" id="IPR040198">
    <property type="entry name" value="Fido_containing"/>
</dbReference>
<dbReference type="SUPFAM" id="SSF140931">
    <property type="entry name" value="Fic-like"/>
    <property type="match status" value="1"/>
</dbReference>
<dbReference type="Gene3D" id="1.10.3290.10">
    <property type="entry name" value="Fido-like domain"/>
    <property type="match status" value="1"/>
</dbReference>
<feature type="binding site" evidence="1">
    <location>
        <position position="77"/>
    </location>
    <ligand>
        <name>ATP</name>
        <dbReference type="ChEBI" id="CHEBI:30616"/>
    </ligand>
</feature>
<dbReference type="InterPro" id="IPR036597">
    <property type="entry name" value="Fido-like_dom_sf"/>
</dbReference>
<feature type="binding site" evidence="1">
    <location>
        <position position="210"/>
    </location>
    <ligand>
        <name>ATP</name>
        <dbReference type="ChEBI" id="CHEBI:30616"/>
    </ligand>
</feature>
<keyword evidence="1" id="KW-0067">ATP-binding</keyword>
<organism evidence="5 6">
    <name type="scientific">Candidatus Nucleicultrix amoebiphila FS5</name>
    <dbReference type="NCBI Taxonomy" id="1414854"/>
    <lineage>
        <taxon>Bacteria</taxon>
        <taxon>Pseudomonadati</taxon>
        <taxon>Pseudomonadota</taxon>
        <taxon>Alphaproteobacteria</taxon>
        <taxon>Holosporales</taxon>
        <taxon>Candidatus Nucleicultricaceae</taxon>
        <taxon>Candidatus Nucleicultrix</taxon>
    </lineage>
</organism>
<feature type="domain" description="Fido" evidence="4">
    <location>
        <begin position="124"/>
        <end position="274"/>
    </location>
</feature>
<feature type="binding site" evidence="3">
    <location>
        <begin position="214"/>
        <end position="221"/>
    </location>
    <ligand>
        <name>ATP</name>
        <dbReference type="ChEBI" id="CHEBI:30616"/>
    </ligand>
</feature>
<dbReference type="KEGG" id="naf:GQ61_04620"/>
<dbReference type="RefSeq" id="WP_085784168.1">
    <property type="nucleotide sequence ID" value="NZ_CP008743.1"/>
</dbReference>
<feature type="binding site" evidence="1">
    <location>
        <begin position="215"/>
        <end position="221"/>
    </location>
    <ligand>
        <name>ATP</name>
        <dbReference type="ChEBI" id="CHEBI:30616"/>
    </ligand>
</feature>
<feature type="active site" evidence="2">
    <location>
        <position position="210"/>
    </location>
</feature>
<dbReference type="PROSITE" id="PS51459">
    <property type="entry name" value="FIDO"/>
    <property type="match status" value="1"/>
</dbReference>
<dbReference type="PANTHER" id="PTHR13504:SF38">
    <property type="entry name" value="FIDO DOMAIN-CONTAINING PROTEIN"/>
    <property type="match status" value="1"/>
</dbReference>
<reference evidence="5 6" key="1">
    <citation type="submission" date="2014-06" db="EMBL/GenBank/DDBJ databases">
        <title>The genome of the endonuclear symbiont Nucleicultrix amoebiphila.</title>
        <authorList>
            <person name="Schulz F."/>
            <person name="Horn M."/>
        </authorList>
    </citation>
    <scope>NUCLEOTIDE SEQUENCE [LARGE SCALE GENOMIC DNA]</scope>
    <source>
        <strain evidence="5 6">FS5</strain>
    </source>
</reference>
<dbReference type="AlphaFoldDB" id="A0A1W6N4C7"/>
<keyword evidence="6" id="KW-1185">Reference proteome</keyword>
<proteinExistence type="predicted"/>
<evidence type="ECO:0000259" key="4">
    <source>
        <dbReference type="PROSITE" id="PS51459"/>
    </source>
</evidence>
<protein>
    <submittedName>
        <fullName evidence="5">Cell division protein Fic</fullName>
    </submittedName>
</protein>
<keyword evidence="1" id="KW-0547">Nucleotide-binding</keyword>
<dbReference type="Proteomes" id="UP000237351">
    <property type="component" value="Chromosome"/>
</dbReference>
<feature type="binding site" evidence="1">
    <location>
        <position position="252"/>
    </location>
    <ligand>
        <name>ATP</name>
        <dbReference type="ChEBI" id="CHEBI:30616"/>
    </ligand>
</feature>
<keyword evidence="5" id="KW-0131">Cell cycle</keyword>
<gene>
    <name evidence="5" type="ORF">GQ61_04620</name>
</gene>
<dbReference type="OrthoDB" id="9813719at2"/>
<keyword evidence="5" id="KW-0132">Cell division</keyword>
<evidence type="ECO:0000256" key="3">
    <source>
        <dbReference type="PIRSR" id="PIRSR640198-2"/>
    </source>
</evidence>
<dbReference type="SUPFAM" id="SSF46785">
    <property type="entry name" value="Winged helix' DNA-binding domain"/>
    <property type="match status" value="1"/>
</dbReference>
<evidence type="ECO:0000256" key="1">
    <source>
        <dbReference type="PIRSR" id="PIRSR038925-1"/>
    </source>
</evidence>
<dbReference type="InterPro" id="IPR025758">
    <property type="entry name" value="Fic/DOC_N"/>
</dbReference>
<sequence length="379" mass="43179">MTFGSFKEISGHGESYKCYVPGHLTKNLIDISKFQGLLDQANQALGRIDALSEFIPDITLFIYLYVRKEALLSSQIEGTQSSLADLFMFENNLSPSVAASDVEEVTNYVNAINYGLKRIQELPFSLRLIKEIHKVLMKGVRGQDKNPGEFRISQNWIGGSRPGNALYVPPSPDLVIPLMGDLEKFIHLEDAGLPALIKIAFTHVQFESIHPFLDGNGRIGRLLVTLLLCNWKILKHPVLYISYFLKAERQKYYDLLQKLRMENDWDSWISFFLKGIIESCQDEIFATKRLLKTLQEDTQKISSLRSGAVRDVFDHLKKHPVTNIPTISAHLKITQHTVLSALNKLEEMNIVREITGKQRGKIYTYDKYIHILSEGTEPL</sequence>
<dbReference type="PANTHER" id="PTHR13504">
    <property type="entry name" value="FIDO DOMAIN-CONTAINING PROTEIN DDB_G0283145"/>
    <property type="match status" value="1"/>
</dbReference>
<dbReference type="Pfam" id="PF02661">
    <property type="entry name" value="Fic"/>
    <property type="match status" value="1"/>
</dbReference>
<name>A0A1W6N4C7_9PROT</name>
<feature type="binding site" evidence="3">
    <location>
        <begin position="252"/>
        <end position="253"/>
    </location>
    <ligand>
        <name>ATP</name>
        <dbReference type="ChEBI" id="CHEBI:30616"/>
    </ligand>
</feature>
<evidence type="ECO:0000256" key="2">
    <source>
        <dbReference type="PIRSR" id="PIRSR640198-1"/>
    </source>
</evidence>
<dbReference type="GO" id="GO:0005524">
    <property type="term" value="F:ATP binding"/>
    <property type="evidence" value="ECO:0007669"/>
    <property type="project" value="UniProtKB-KW"/>
</dbReference>
<accession>A0A1W6N4C7</accession>
<dbReference type="InterPro" id="IPR026287">
    <property type="entry name" value="SoFic-like"/>
</dbReference>